<dbReference type="HOGENOM" id="CLU_2162591_0_0_1"/>
<dbReference type="Gramene" id="BGIOSGA035922-TA">
    <property type="protein sequence ID" value="BGIOSGA035922-PA"/>
    <property type="gene ID" value="BGIOSGA035922"/>
</dbReference>
<dbReference type="AlphaFoldDB" id="B8BMR5"/>
<evidence type="ECO:0000313" key="2">
    <source>
        <dbReference type="EMBL" id="EEC69585.1"/>
    </source>
</evidence>
<feature type="region of interest" description="Disordered" evidence="1">
    <location>
        <begin position="75"/>
        <end position="95"/>
    </location>
</feature>
<reference evidence="2 3" key="1">
    <citation type="journal article" date="2005" name="PLoS Biol.">
        <title>The genomes of Oryza sativa: a history of duplications.</title>
        <authorList>
            <person name="Yu J."/>
            <person name="Wang J."/>
            <person name="Lin W."/>
            <person name="Li S."/>
            <person name="Li H."/>
            <person name="Zhou J."/>
            <person name="Ni P."/>
            <person name="Dong W."/>
            <person name="Hu S."/>
            <person name="Zeng C."/>
            <person name="Zhang J."/>
            <person name="Zhang Y."/>
            <person name="Li R."/>
            <person name="Xu Z."/>
            <person name="Li S."/>
            <person name="Li X."/>
            <person name="Zheng H."/>
            <person name="Cong L."/>
            <person name="Lin L."/>
            <person name="Yin J."/>
            <person name="Geng J."/>
            <person name="Li G."/>
            <person name="Shi J."/>
            <person name="Liu J."/>
            <person name="Lv H."/>
            <person name="Li J."/>
            <person name="Wang J."/>
            <person name="Deng Y."/>
            <person name="Ran L."/>
            <person name="Shi X."/>
            <person name="Wang X."/>
            <person name="Wu Q."/>
            <person name="Li C."/>
            <person name="Ren X."/>
            <person name="Wang J."/>
            <person name="Wang X."/>
            <person name="Li D."/>
            <person name="Liu D."/>
            <person name="Zhang X."/>
            <person name="Ji Z."/>
            <person name="Zhao W."/>
            <person name="Sun Y."/>
            <person name="Zhang Z."/>
            <person name="Bao J."/>
            <person name="Han Y."/>
            <person name="Dong L."/>
            <person name="Ji J."/>
            <person name="Chen P."/>
            <person name="Wu S."/>
            <person name="Liu J."/>
            <person name="Xiao Y."/>
            <person name="Bu D."/>
            <person name="Tan J."/>
            <person name="Yang L."/>
            <person name="Ye C."/>
            <person name="Zhang J."/>
            <person name="Xu J."/>
            <person name="Zhou Y."/>
            <person name="Yu Y."/>
            <person name="Zhang B."/>
            <person name="Zhuang S."/>
            <person name="Wei H."/>
            <person name="Liu B."/>
            <person name="Lei M."/>
            <person name="Yu H."/>
            <person name="Li Y."/>
            <person name="Xu H."/>
            <person name="Wei S."/>
            <person name="He X."/>
            <person name="Fang L."/>
            <person name="Zhang Z."/>
            <person name="Zhang Y."/>
            <person name="Huang X."/>
            <person name="Su Z."/>
            <person name="Tong W."/>
            <person name="Li J."/>
            <person name="Tong Z."/>
            <person name="Li S."/>
            <person name="Ye J."/>
            <person name="Wang L."/>
            <person name="Fang L."/>
            <person name="Lei T."/>
            <person name="Chen C."/>
            <person name="Chen H."/>
            <person name="Xu Z."/>
            <person name="Li H."/>
            <person name="Huang H."/>
            <person name="Zhang F."/>
            <person name="Xu H."/>
            <person name="Li N."/>
            <person name="Zhao C."/>
            <person name="Li S."/>
            <person name="Dong L."/>
            <person name="Huang Y."/>
            <person name="Li L."/>
            <person name="Xi Y."/>
            <person name="Qi Q."/>
            <person name="Li W."/>
            <person name="Zhang B."/>
            <person name="Hu W."/>
            <person name="Zhang Y."/>
            <person name="Tian X."/>
            <person name="Jiao Y."/>
            <person name="Liang X."/>
            <person name="Jin J."/>
            <person name="Gao L."/>
            <person name="Zheng W."/>
            <person name="Hao B."/>
            <person name="Liu S."/>
            <person name="Wang W."/>
            <person name="Yuan L."/>
            <person name="Cao M."/>
            <person name="McDermott J."/>
            <person name="Samudrala R."/>
            <person name="Wang J."/>
            <person name="Wong G.K."/>
            <person name="Yang H."/>
        </authorList>
    </citation>
    <scope>NUCLEOTIDE SEQUENCE [LARGE SCALE GENOMIC DNA]</scope>
    <source>
        <strain evidence="3">cv. 93-11</strain>
    </source>
</reference>
<accession>B8BMR5</accession>
<dbReference type="EMBL" id="CM000137">
    <property type="protein sequence ID" value="EEC69585.1"/>
    <property type="molecule type" value="Genomic_DNA"/>
</dbReference>
<sequence>MTCGVQDSAKVSSLEEAVLSILHSLKLFEESFNRVLEGSGGEDFLETLACVLRPPSYLSWPATKRRLLLRLLLPPTTSSRHSHPPPSSPPPLPPLELELVVVEHAQRLSTA</sequence>
<evidence type="ECO:0000256" key="1">
    <source>
        <dbReference type="SAM" id="MobiDB-lite"/>
    </source>
</evidence>
<organism evidence="2 3">
    <name type="scientific">Oryza sativa subsp. indica</name>
    <name type="common">Rice</name>
    <dbReference type="NCBI Taxonomy" id="39946"/>
    <lineage>
        <taxon>Eukaryota</taxon>
        <taxon>Viridiplantae</taxon>
        <taxon>Streptophyta</taxon>
        <taxon>Embryophyta</taxon>
        <taxon>Tracheophyta</taxon>
        <taxon>Spermatophyta</taxon>
        <taxon>Magnoliopsida</taxon>
        <taxon>Liliopsida</taxon>
        <taxon>Poales</taxon>
        <taxon>Poaceae</taxon>
        <taxon>BOP clade</taxon>
        <taxon>Oryzoideae</taxon>
        <taxon>Oryzeae</taxon>
        <taxon>Oryzinae</taxon>
        <taxon>Oryza</taxon>
        <taxon>Oryza sativa</taxon>
    </lineage>
</organism>
<evidence type="ECO:0000313" key="3">
    <source>
        <dbReference type="Proteomes" id="UP000007015"/>
    </source>
</evidence>
<gene>
    <name evidence="2" type="ORF">OsI_38920</name>
</gene>
<feature type="compositionally biased region" description="Pro residues" evidence="1">
    <location>
        <begin position="84"/>
        <end position="94"/>
    </location>
</feature>
<protein>
    <submittedName>
        <fullName evidence="2">Uncharacterized protein</fullName>
    </submittedName>
</protein>
<dbReference type="STRING" id="39946.B8BMR5"/>
<dbReference type="Proteomes" id="UP000007015">
    <property type="component" value="Chromosome 12"/>
</dbReference>
<proteinExistence type="predicted"/>
<name>B8BMR5_ORYSI</name>
<keyword evidence="3" id="KW-1185">Reference proteome</keyword>